<evidence type="ECO:0000313" key="2">
    <source>
        <dbReference type="Proteomes" id="UP000291908"/>
    </source>
</evidence>
<organism evidence="1 2">
    <name type="scientific">Acinetobacter phage vB_AbaS_D0</name>
    <dbReference type="NCBI Taxonomy" id="2510492"/>
    <lineage>
        <taxon>Viruses</taxon>
        <taxon>Duplodnaviria</taxon>
        <taxon>Heunggongvirae</taxon>
        <taxon>Uroviricota</taxon>
        <taxon>Caudoviricetes</taxon>
        <taxon>Lokivirus</taxon>
        <taxon>Lokivirus IMEAB3</taxon>
    </lineage>
</organism>
<reference evidence="1 2" key="1">
    <citation type="submission" date="2019-01" db="EMBL/GenBank/DDBJ databases">
        <authorList>
            <person name="Yuan Y."/>
            <person name="Xu Y."/>
        </authorList>
    </citation>
    <scope>NUCLEOTIDE SEQUENCE [LARGE SCALE GENOMIC DNA]</scope>
</reference>
<protein>
    <submittedName>
        <fullName evidence="1">Uncharacterized protein</fullName>
    </submittedName>
</protein>
<dbReference type="Proteomes" id="UP000291908">
    <property type="component" value="Genome"/>
</dbReference>
<name>A0A481S201_9CAUD</name>
<proteinExistence type="predicted"/>
<evidence type="ECO:0000313" key="1">
    <source>
        <dbReference type="EMBL" id="QBG78738.1"/>
    </source>
</evidence>
<accession>A0A481S201</accession>
<gene>
    <name evidence="1" type="ORF">vBAbaSD0_44</name>
</gene>
<sequence length="178" mass="19801">MMNFPEFTANIVRPVFFVDIEFDDGHFRACTADRTITADGKEFFGLITVGTISAYTVQTGTVAPSMKFTLTAIPADMTNYVANENTRNKPVNVYVMLFDENNLPITDLIMWFGGTIDSLAMEIGQVVTVSTSASSRLINWAKSVNSRYTNEDQQNKYPNDDGFKFMSSLATLEITWGG</sequence>
<dbReference type="EMBL" id="MK411820">
    <property type="protein sequence ID" value="QBG78738.1"/>
    <property type="molecule type" value="Genomic_DNA"/>
</dbReference>